<dbReference type="PANTHER" id="PTHR33589:SF3">
    <property type="entry name" value="ZYMOGEN GRANULE MEMBRANE PROTEIN 16-LIKE"/>
    <property type="match status" value="1"/>
</dbReference>
<feature type="domain" description="Jacalin-type lectin" evidence="7">
    <location>
        <begin position="465"/>
        <end position="591"/>
    </location>
</feature>
<dbReference type="EMBL" id="CP060202">
    <property type="protein sequence ID" value="QNH61259.1"/>
    <property type="molecule type" value="Genomic_DNA"/>
</dbReference>
<organism evidence="8 9">
    <name type="scientific">Hymenobacter sediminicola</name>
    <dbReference type="NCBI Taxonomy" id="2761579"/>
    <lineage>
        <taxon>Bacteria</taxon>
        <taxon>Pseudomonadati</taxon>
        <taxon>Bacteroidota</taxon>
        <taxon>Cytophagia</taxon>
        <taxon>Cytophagales</taxon>
        <taxon>Hymenobacteraceae</taxon>
        <taxon>Hymenobacter</taxon>
    </lineage>
</organism>
<evidence type="ECO:0000313" key="8">
    <source>
        <dbReference type="EMBL" id="QNH61259.1"/>
    </source>
</evidence>
<keyword evidence="2" id="KW-0800">Toxin</keyword>
<dbReference type="InterPro" id="IPR035992">
    <property type="entry name" value="Ricin_B-like_lectins"/>
</dbReference>
<evidence type="ECO:0000256" key="4">
    <source>
        <dbReference type="ARBA" id="ARBA00022734"/>
    </source>
</evidence>
<proteinExistence type="inferred from homology"/>
<dbReference type="GO" id="GO:0090729">
    <property type="term" value="F:toxin activity"/>
    <property type="evidence" value="ECO:0007669"/>
    <property type="project" value="UniProtKB-KW"/>
</dbReference>
<evidence type="ECO:0000256" key="3">
    <source>
        <dbReference type="ARBA" id="ARBA00022729"/>
    </source>
</evidence>
<dbReference type="GO" id="GO:0030435">
    <property type="term" value="P:sporulation resulting in formation of a cellular spore"/>
    <property type="evidence" value="ECO:0007669"/>
    <property type="project" value="UniProtKB-KW"/>
</dbReference>
<dbReference type="Proteomes" id="UP000515489">
    <property type="component" value="Chromosome"/>
</dbReference>
<dbReference type="Pfam" id="PF01419">
    <property type="entry name" value="Jacalin"/>
    <property type="match status" value="1"/>
</dbReference>
<dbReference type="PANTHER" id="PTHR33589">
    <property type="entry name" value="OS11G0524900 PROTEIN"/>
    <property type="match status" value="1"/>
</dbReference>
<keyword evidence="4" id="KW-0430">Lectin</keyword>
<dbReference type="CDD" id="cd00161">
    <property type="entry name" value="beta-trefoil_Ricin-like"/>
    <property type="match status" value="1"/>
</dbReference>
<dbReference type="InterPro" id="IPR052321">
    <property type="entry name" value="PolyBind_ProtTraffic"/>
</dbReference>
<reference evidence="8 9" key="1">
    <citation type="submission" date="2020-08" db="EMBL/GenBank/DDBJ databases">
        <title>Hymenobacter sp. S2-20-2 genome sequencing.</title>
        <authorList>
            <person name="Jin L."/>
        </authorList>
    </citation>
    <scope>NUCLEOTIDE SEQUENCE [LARGE SCALE GENOMIC DNA]</scope>
    <source>
        <strain evidence="8 9">S2-20-2</strain>
    </source>
</reference>
<dbReference type="Pfam" id="PF14200">
    <property type="entry name" value="RicinB_lectin_2"/>
    <property type="match status" value="1"/>
</dbReference>
<keyword evidence="9" id="KW-1185">Reference proteome</keyword>
<dbReference type="KEGG" id="hsk:H4317_13940"/>
<evidence type="ECO:0000256" key="1">
    <source>
        <dbReference type="ARBA" id="ARBA00007819"/>
    </source>
</evidence>
<evidence type="ECO:0000259" key="7">
    <source>
        <dbReference type="SMART" id="SM00915"/>
    </source>
</evidence>
<dbReference type="SUPFAM" id="SSF51101">
    <property type="entry name" value="Mannose-binding lectins"/>
    <property type="match status" value="1"/>
</dbReference>
<keyword evidence="3" id="KW-0732">Signal</keyword>
<dbReference type="Gene3D" id="2.80.10.50">
    <property type="match status" value="1"/>
</dbReference>
<dbReference type="InterPro" id="IPR000772">
    <property type="entry name" value="Ricin_B_lectin"/>
</dbReference>
<comment type="similarity">
    <text evidence="1">Belongs to the delta endotoxin family.</text>
</comment>
<evidence type="ECO:0000256" key="5">
    <source>
        <dbReference type="ARBA" id="ARBA00022969"/>
    </source>
</evidence>
<sequence>MTLIVPNDRPFVIIPKHSNLPLAPTHHRKEQGTAIQQQEAYKNNPAQQFQLRKNGSGEHLVYLPYSNLFWATAGGPSSGEGAALIQWLDQNTTNQRFRFLYAGNGYYYLRPVHAGGLVLEVPGGGRGQDTLKLGKLAAATSRDHQLFRVVPASPFYVANEAHTFRQYSDLVREAILGVIGAIPKVGGAVKGVLGVLWPDGHDKDFWNQTTLYVEQRVRELLRAEHLANLASDLQGARQNADEYGKTSSLTNKLGKLISAISSATQREDTFLRDQEGVGVLPMLAAWGTLVLTLRAEMVKEYDTLHPNETADEKRAGKADELTFLQSAITRYSDAVQRSREAAMAWRLGKIKQKHIEDWEIIDISPKQFIKTAWNKDSVTDEYDGWQMYREYRQHNSNPGDPASHANISYAKQVREAQVRAKFGAELDAILAQAYLWPYLDPTKTAQPTNQRVQVAVGTFGGRPNGTPFNVPVDSLMKISICSDASHRNMCGLNLTFAGSGTTALYGVMGGRQNSINLQAGEYITNVRGYEWDQLEGLVLETNHGQLVEGGQLGSHSYFEAGIDDALNAKLVSISGTYKGDVINTLTFHWEYVLSK</sequence>
<name>A0A7G7W4G6_9BACT</name>
<dbReference type="Gene3D" id="1.20.190.10">
    <property type="entry name" value="Pesticidal crystal protein, N-terminal domain"/>
    <property type="match status" value="1"/>
</dbReference>
<dbReference type="InterPro" id="IPR001229">
    <property type="entry name" value="Jacalin-like_lectin_dom"/>
</dbReference>
<dbReference type="InterPro" id="IPR036716">
    <property type="entry name" value="Pest_crys_N_sf"/>
</dbReference>
<dbReference type="GO" id="GO:0030246">
    <property type="term" value="F:carbohydrate binding"/>
    <property type="evidence" value="ECO:0007669"/>
    <property type="project" value="UniProtKB-KW"/>
</dbReference>
<keyword evidence="5" id="KW-0749">Sporulation</keyword>
<dbReference type="Gene3D" id="2.100.10.30">
    <property type="entry name" value="Jacalin-like lectin domain"/>
    <property type="match status" value="1"/>
</dbReference>
<accession>A0A7G7W4G6</accession>
<dbReference type="SMART" id="SM00915">
    <property type="entry name" value="Jacalin"/>
    <property type="match status" value="1"/>
</dbReference>
<protein>
    <submittedName>
        <fullName evidence="8">RICIN domain-containing protein</fullName>
    </submittedName>
</protein>
<evidence type="ECO:0000313" key="9">
    <source>
        <dbReference type="Proteomes" id="UP000515489"/>
    </source>
</evidence>
<dbReference type="SUPFAM" id="SSF56849">
    <property type="entry name" value="delta-Endotoxin (insectocide), N-terminal domain"/>
    <property type="match status" value="1"/>
</dbReference>
<evidence type="ECO:0000256" key="6">
    <source>
        <dbReference type="ARBA" id="ARBA00023026"/>
    </source>
</evidence>
<dbReference type="AlphaFoldDB" id="A0A7G7W4G6"/>
<gene>
    <name evidence="8" type="ORF">H4317_13940</name>
</gene>
<dbReference type="RefSeq" id="WP_185887189.1">
    <property type="nucleotide sequence ID" value="NZ_CP060202.1"/>
</dbReference>
<dbReference type="InterPro" id="IPR036404">
    <property type="entry name" value="Jacalin-like_lectin_dom_sf"/>
</dbReference>
<dbReference type="SUPFAM" id="SSF50370">
    <property type="entry name" value="Ricin B-like lectins"/>
    <property type="match status" value="1"/>
</dbReference>
<keyword evidence="6" id="KW-0843">Virulence</keyword>
<evidence type="ECO:0000256" key="2">
    <source>
        <dbReference type="ARBA" id="ARBA00022656"/>
    </source>
</evidence>